<sequence>MDIISVLESVLFVASKPLAINKIAKSLEVEKEKIEEALNSLENKYTAVSGIHLLRSGDDVQLVSNPDNTEFVEKFVKTEFKEDLTKAQLETLTVVAYRGPISRPEIENIRGVNCSVILRNLLIRGLVNETETKDQIVPVYEISVDALRFLGISGVEDLPDYASLHSSDLLNSDEKEEDSSNT</sequence>
<dbReference type="Gene3D" id="1.10.10.10">
    <property type="entry name" value="Winged helix-like DNA-binding domain superfamily/Winged helix DNA-binding domain"/>
    <property type="match status" value="2"/>
</dbReference>
<dbReference type="Proteomes" id="UP000178349">
    <property type="component" value="Unassembled WGS sequence"/>
</dbReference>
<dbReference type="Pfam" id="PF04079">
    <property type="entry name" value="SMC_ScpB"/>
    <property type="match status" value="1"/>
</dbReference>
<dbReference type="InterPro" id="IPR005234">
    <property type="entry name" value="ScpB_csome_segregation"/>
</dbReference>
<dbReference type="GO" id="GO:0051301">
    <property type="term" value="P:cell division"/>
    <property type="evidence" value="ECO:0007669"/>
    <property type="project" value="UniProtKB-KW"/>
</dbReference>
<keyword evidence="4" id="KW-0131">Cell cycle</keyword>
<reference evidence="5 6" key="1">
    <citation type="journal article" date="2016" name="Nat. Commun.">
        <title>Thousands of microbial genomes shed light on interconnected biogeochemical processes in an aquifer system.</title>
        <authorList>
            <person name="Anantharaman K."/>
            <person name="Brown C.T."/>
            <person name="Hug L.A."/>
            <person name="Sharon I."/>
            <person name="Castelle C.J."/>
            <person name="Probst A.J."/>
            <person name="Thomas B.C."/>
            <person name="Singh A."/>
            <person name="Wilkins M.J."/>
            <person name="Karaoz U."/>
            <person name="Brodie E.L."/>
            <person name="Williams K.H."/>
            <person name="Hubbard S.S."/>
            <person name="Banfield J.F."/>
        </authorList>
    </citation>
    <scope>NUCLEOTIDE SEQUENCE [LARGE SCALE GENOMIC DNA]</scope>
</reference>
<dbReference type="EMBL" id="MFQW01000028">
    <property type="protein sequence ID" value="OGH86214.1"/>
    <property type="molecule type" value="Genomic_DNA"/>
</dbReference>
<evidence type="ECO:0000313" key="6">
    <source>
        <dbReference type="Proteomes" id="UP000178349"/>
    </source>
</evidence>
<comment type="caution">
    <text evidence="5">The sequence shown here is derived from an EMBL/GenBank/DDBJ whole genome shotgun (WGS) entry which is preliminary data.</text>
</comment>
<name>A0A1F6NRH9_9BACT</name>
<dbReference type="AlphaFoldDB" id="A0A1F6NRH9"/>
<organism evidence="5 6">
    <name type="scientific">Candidatus Magasanikbacteria bacterium RIFOXYC12_FULL_33_11</name>
    <dbReference type="NCBI Taxonomy" id="1798701"/>
    <lineage>
        <taxon>Bacteria</taxon>
        <taxon>Candidatus Magasanikiibacteriota</taxon>
    </lineage>
</organism>
<gene>
    <name evidence="5" type="ORF">A2493_00695</name>
</gene>
<keyword evidence="2" id="KW-0132">Cell division</keyword>
<accession>A0A1F6NRH9</accession>
<dbReference type="GO" id="GO:0051304">
    <property type="term" value="P:chromosome separation"/>
    <property type="evidence" value="ECO:0007669"/>
    <property type="project" value="InterPro"/>
</dbReference>
<protein>
    <submittedName>
        <fullName evidence="5">SMC-Scp complex subunit ScpB</fullName>
    </submittedName>
</protein>
<proteinExistence type="predicted"/>
<keyword evidence="3" id="KW-0159">Chromosome partition</keyword>
<evidence type="ECO:0000256" key="2">
    <source>
        <dbReference type="ARBA" id="ARBA00022618"/>
    </source>
</evidence>
<evidence type="ECO:0000256" key="3">
    <source>
        <dbReference type="ARBA" id="ARBA00022829"/>
    </source>
</evidence>
<evidence type="ECO:0000256" key="4">
    <source>
        <dbReference type="ARBA" id="ARBA00023306"/>
    </source>
</evidence>
<dbReference type="InterPro" id="IPR036390">
    <property type="entry name" value="WH_DNA-bd_sf"/>
</dbReference>
<dbReference type="PANTHER" id="PTHR34298:SF2">
    <property type="entry name" value="SEGREGATION AND CONDENSATION PROTEIN B"/>
    <property type="match status" value="1"/>
</dbReference>
<keyword evidence="1" id="KW-0963">Cytoplasm</keyword>
<evidence type="ECO:0000313" key="5">
    <source>
        <dbReference type="EMBL" id="OGH86214.1"/>
    </source>
</evidence>
<dbReference type="InterPro" id="IPR036388">
    <property type="entry name" value="WH-like_DNA-bd_sf"/>
</dbReference>
<evidence type="ECO:0000256" key="1">
    <source>
        <dbReference type="ARBA" id="ARBA00022490"/>
    </source>
</evidence>
<dbReference type="PANTHER" id="PTHR34298">
    <property type="entry name" value="SEGREGATION AND CONDENSATION PROTEIN B"/>
    <property type="match status" value="1"/>
</dbReference>
<dbReference type="NCBIfam" id="TIGR00281">
    <property type="entry name" value="SMC-Scp complex subunit ScpB"/>
    <property type="match status" value="1"/>
</dbReference>
<dbReference type="SUPFAM" id="SSF46785">
    <property type="entry name" value="Winged helix' DNA-binding domain"/>
    <property type="match status" value="2"/>
</dbReference>